<protein>
    <recommendedName>
        <fullName evidence="2">Barstar (barnase inhibitor) domain-containing protein</fullName>
    </recommendedName>
</protein>
<comment type="caution">
    <text evidence="3">The sequence shown here is derived from an EMBL/GenBank/DDBJ whole genome shotgun (WGS) entry which is preliminary data.</text>
</comment>
<feature type="domain" description="Barstar (barnase inhibitor)" evidence="2">
    <location>
        <begin position="256"/>
        <end position="326"/>
    </location>
</feature>
<dbReference type="SUPFAM" id="SSF52038">
    <property type="entry name" value="Barstar-related"/>
    <property type="match status" value="1"/>
</dbReference>
<name>A0ABN3HLX5_9ACTN</name>
<dbReference type="InterPro" id="IPR000468">
    <property type="entry name" value="Barstar"/>
</dbReference>
<dbReference type="RefSeq" id="WP_344619057.1">
    <property type="nucleotide sequence ID" value="NZ_BAAARV010000093.1"/>
</dbReference>
<evidence type="ECO:0000256" key="1">
    <source>
        <dbReference type="ARBA" id="ARBA00006845"/>
    </source>
</evidence>
<evidence type="ECO:0000313" key="4">
    <source>
        <dbReference type="Proteomes" id="UP001501444"/>
    </source>
</evidence>
<dbReference type="Pfam" id="PF01337">
    <property type="entry name" value="Barstar"/>
    <property type="match status" value="1"/>
</dbReference>
<dbReference type="Proteomes" id="UP001501444">
    <property type="component" value="Unassembled WGS sequence"/>
</dbReference>
<keyword evidence="4" id="KW-1185">Reference proteome</keyword>
<dbReference type="Gene3D" id="3.30.370.10">
    <property type="entry name" value="Barstar-like"/>
    <property type="match status" value="1"/>
</dbReference>
<accession>A0ABN3HLX5</accession>
<proteinExistence type="inferred from homology"/>
<evidence type="ECO:0000259" key="2">
    <source>
        <dbReference type="Pfam" id="PF01337"/>
    </source>
</evidence>
<dbReference type="InterPro" id="IPR035905">
    <property type="entry name" value="Barstar-like_sf"/>
</dbReference>
<gene>
    <name evidence="3" type="ORF">GCM10010170_092470</name>
</gene>
<comment type="similarity">
    <text evidence="1">Belongs to the barstar family.</text>
</comment>
<organism evidence="3 4">
    <name type="scientific">Dactylosporangium salmoneum</name>
    <dbReference type="NCBI Taxonomy" id="53361"/>
    <lineage>
        <taxon>Bacteria</taxon>
        <taxon>Bacillati</taxon>
        <taxon>Actinomycetota</taxon>
        <taxon>Actinomycetes</taxon>
        <taxon>Micromonosporales</taxon>
        <taxon>Micromonosporaceae</taxon>
        <taxon>Dactylosporangium</taxon>
    </lineage>
</organism>
<sequence>MRYVVQAGWGEQDEERRLGAGDGIEGVFVGERSLPGRERYTFAGCDPAGPLRAALDGPAWLGNVWVEPSNSVDGQELLDVVVTGHRPSPAGDGLLDIDLEGVPYLDQDTRAPKLGRACRLELSAGEPLGTCRDPVGVFRDRHLPAWGPVILHDFAPTADPLAPGRRVLVKPVSAAGVESHWDLLHGDVEAVQGSDLIIRPYRTSEPSPVQLAEVWELWASGGPQERNQWARYDDATRTRWPYLMFRIRHPDLPAGRTFHLDGRFVTDLGGFYCALGEAVNGPGGYFGWNLGAVDDCLRGRWGVVPPWTLVWHDSDVARRHLVPAYDRRILRPAVTFDDLLDLLRERRIDVQLR</sequence>
<evidence type="ECO:0000313" key="3">
    <source>
        <dbReference type="EMBL" id="GAA2383522.1"/>
    </source>
</evidence>
<dbReference type="EMBL" id="BAAARV010000093">
    <property type="protein sequence ID" value="GAA2383522.1"/>
    <property type="molecule type" value="Genomic_DNA"/>
</dbReference>
<reference evidence="3 4" key="1">
    <citation type="journal article" date="2019" name="Int. J. Syst. Evol. Microbiol.">
        <title>The Global Catalogue of Microorganisms (GCM) 10K type strain sequencing project: providing services to taxonomists for standard genome sequencing and annotation.</title>
        <authorList>
            <consortium name="The Broad Institute Genomics Platform"/>
            <consortium name="The Broad Institute Genome Sequencing Center for Infectious Disease"/>
            <person name="Wu L."/>
            <person name="Ma J."/>
        </authorList>
    </citation>
    <scope>NUCLEOTIDE SEQUENCE [LARGE SCALE GENOMIC DNA]</scope>
    <source>
        <strain evidence="3 4">JCM 3272</strain>
    </source>
</reference>